<proteinExistence type="predicted"/>
<dbReference type="Pfam" id="PF19187">
    <property type="entry name" value="HTH_PafC"/>
    <property type="match status" value="1"/>
</dbReference>
<dbReference type="InterPro" id="IPR051534">
    <property type="entry name" value="CBASS_pafABC_assoc_protein"/>
</dbReference>
<dbReference type="Proteomes" id="UP000186132">
    <property type="component" value="Unassembled WGS sequence"/>
</dbReference>
<dbReference type="STRING" id="1206085.SAMN05443575_2828"/>
<dbReference type="InterPro" id="IPR026881">
    <property type="entry name" value="WYL_dom"/>
</dbReference>
<dbReference type="EMBL" id="FQVU01000003">
    <property type="protein sequence ID" value="SHG80780.1"/>
    <property type="molecule type" value="Genomic_DNA"/>
</dbReference>
<dbReference type="Pfam" id="PF25583">
    <property type="entry name" value="WCX"/>
    <property type="match status" value="1"/>
</dbReference>
<dbReference type="InterPro" id="IPR057727">
    <property type="entry name" value="WCX_dom"/>
</dbReference>
<evidence type="ECO:0000313" key="4">
    <source>
        <dbReference type="EMBL" id="SHG80780.1"/>
    </source>
</evidence>
<name>A0A1M5MTT2_9ACTN</name>
<organism evidence="4 5">
    <name type="scientific">Jatrophihabitans endophyticus</name>
    <dbReference type="NCBI Taxonomy" id="1206085"/>
    <lineage>
        <taxon>Bacteria</taxon>
        <taxon>Bacillati</taxon>
        <taxon>Actinomycetota</taxon>
        <taxon>Actinomycetes</taxon>
        <taxon>Jatrophihabitantales</taxon>
        <taxon>Jatrophihabitantaceae</taxon>
        <taxon>Jatrophihabitans</taxon>
    </lineage>
</organism>
<feature type="domain" description="WYL" evidence="1">
    <location>
        <begin position="148"/>
        <end position="213"/>
    </location>
</feature>
<sequence length="326" mass="35451">MAGKTRSANEERLPRLLALVPYLQARPGIGVEQAAADFGVSGAQLRKDLTLLWMCGLPGHGPGDLIDLSFEGEGVSVVFDAGMSRPLRLTAEEALALVVALRTLAETPGLADTDAVARALAKVESAAGGAVPDETVAVELDARERFVPLLRRALDGHRALWLRYYSATRDETTERTIDPVRLFEADGETYVEAWCRRVEGMRMFRADRIDDLRLLDEPAAVPDNVELRDLAEGVFQPAAEHLLVDLRVGPAYAWVADYYPTERTVEDGALLVISLRVADPAWVRSLVLGSAGQVEVLAPDWLAEGVRDDAARALARYADEPSTGPK</sequence>
<dbReference type="PANTHER" id="PTHR34580">
    <property type="match status" value="1"/>
</dbReference>
<dbReference type="Pfam" id="PF13280">
    <property type="entry name" value="WYL"/>
    <property type="match status" value="1"/>
</dbReference>
<keyword evidence="4" id="KW-0647">Proteasome</keyword>
<feature type="domain" description="PafC HTH" evidence="2">
    <location>
        <begin position="11"/>
        <end position="124"/>
    </location>
</feature>
<reference evidence="4 5" key="1">
    <citation type="submission" date="2016-11" db="EMBL/GenBank/DDBJ databases">
        <authorList>
            <person name="Jaros S."/>
            <person name="Januszkiewicz K."/>
            <person name="Wedrychowicz H."/>
        </authorList>
    </citation>
    <scope>NUCLEOTIDE SEQUENCE [LARGE SCALE GENOMIC DNA]</scope>
    <source>
        <strain evidence="4 5">DSM 45627</strain>
    </source>
</reference>
<accession>A0A1M5MTT2</accession>
<dbReference type="PIRSF" id="PIRSF016838">
    <property type="entry name" value="PafC"/>
    <property type="match status" value="1"/>
</dbReference>
<feature type="domain" description="WCX" evidence="3">
    <location>
        <begin position="244"/>
        <end position="314"/>
    </location>
</feature>
<dbReference type="OrthoDB" id="3268930at2"/>
<dbReference type="RefSeq" id="WP_073390897.1">
    <property type="nucleotide sequence ID" value="NZ_FQVU01000003.1"/>
</dbReference>
<evidence type="ECO:0000313" key="5">
    <source>
        <dbReference type="Proteomes" id="UP000186132"/>
    </source>
</evidence>
<evidence type="ECO:0000259" key="2">
    <source>
        <dbReference type="Pfam" id="PF19187"/>
    </source>
</evidence>
<dbReference type="AlphaFoldDB" id="A0A1M5MTT2"/>
<evidence type="ECO:0000259" key="1">
    <source>
        <dbReference type="Pfam" id="PF13280"/>
    </source>
</evidence>
<dbReference type="PROSITE" id="PS52050">
    <property type="entry name" value="WYL"/>
    <property type="match status" value="1"/>
</dbReference>
<gene>
    <name evidence="4" type="ORF">SAMN05443575_2828</name>
</gene>
<keyword evidence="5" id="KW-1185">Reference proteome</keyword>
<dbReference type="GO" id="GO:0000502">
    <property type="term" value="C:proteasome complex"/>
    <property type="evidence" value="ECO:0007669"/>
    <property type="project" value="UniProtKB-KW"/>
</dbReference>
<evidence type="ECO:0000259" key="3">
    <source>
        <dbReference type="Pfam" id="PF25583"/>
    </source>
</evidence>
<protein>
    <submittedName>
        <fullName evidence="4">Proteasome accessory factor C</fullName>
    </submittedName>
</protein>
<dbReference type="PANTHER" id="PTHR34580:SF1">
    <property type="entry name" value="PROTEIN PAFC"/>
    <property type="match status" value="1"/>
</dbReference>
<dbReference type="InterPro" id="IPR043839">
    <property type="entry name" value="PafC_HTH"/>
</dbReference>
<dbReference type="InterPro" id="IPR028349">
    <property type="entry name" value="PafC-like"/>
</dbReference>